<accession>A0A150XZH7</accession>
<dbReference type="AlphaFoldDB" id="A0A150XZH7"/>
<comment type="caution">
    <text evidence="2">The sequence shown here is derived from an EMBL/GenBank/DDBJ whole genome shotgun (WGS) entry which is preliminary data.</text>
</comment>
<dbReference type="InterPro" id="IPR003812">
    <property type="entry name" value="Fido"/>
</dbReference>
<organism evidence="2 3">
    <name type="scientific">Roseivirga seohaensis</name>
    <dbReference type="NCBI Taxonomy" id="1914963"/>
    <lineage>
        <taxon>Bacteria</taxon>
        <taxon>Pseudomonadati</taxon>
        <taxon>Bacteroidota</taxon>
        <taxon>Cytophagia</taxon>
        <taxon>Cytophagales</taxon>
        <taxon>Roseivirgaceae</taxon>
        <taxon>Roseivirga</taxon>
    </lineage>
</organism>
<dbReference type="InterPro" id="IPR036597">
    <property type="entry name" value="Fido-like_dom_sf"/>
</dbReference>
<dbReference type="RefSeq" id="WP_062300953.1">
    <property type="nucleotide sequence ID" value="NZ_LRPB01000023.1"/>
</dbReference>
<name>A0A150XZH7_9BACT</name>
<dbReference type="SUPFAM" id="SSF140931">
    <property type="entry name" value="Fic-like"/>
    <property type="match status" value="1"/>
</dbReference>
<gene>
    <name evidence="2" type="ORF">AWW67_03395</name>
</gene>
<evidence type="ECO:0000313" key="2">
    <source>
        <dbReference type="EMBL" id="KYG84167.1"/>
    </source>
</evidence>
<dbReference type="InterPro" id="IPR006440">
    <property type="entry name" value="Doc"/>
</dbReference>
<feature type="domain" description="Fido" evidence="1">
    <location>
        <begin position="7"/>
        <end position="126"/>
    </location>
</feature>
<dbReference type="NCBIfam" id="TIGR01550">
    <property type="entry name" value="DOC_P1"/>
    <property type="match status" value="1"/>
</dbReference>
<dbReference type="GO" id="GO:0016301">
    <property type="term" value="F:kinase activity"/>
    <property type="evidence" value="ECO:0007669"/>
    <property type="project" value="InterPro"/>
</dbReference>
<dbReference type="PROSITE" id="PS51459">
    <property type="entry name" value="FIDO"/>
    <property type="match status" value="1"/>
</dbReference>
<evidence type="ECO:0000313" key="3">
    <source>
        <dbReference type="Proteomes" id="UP000075663"/>
    </source>
</evidence>
<dbReference type="Gene3D" id="1.20.120.1870">
    <property type="entry name" value="Fic/DOC protein, Fido domain"/>
    <property type="match status" value="1"/>
</dbReference>
<reference evidence="2 3" key="1">
    <citation type="submission" date="2016-01" db="EMBL/GenBank/DDBJ databases">
        <title>Genome sequencing of Roseivirga seohaensis SW-152.</title>
        <authorList>
            <person name="Selvaratnam C."/>
            <person name="Thevarajoo S."/>
            <person name="Goh K.M."/>
            <person name="Ee R."/>
            <person name="Chan K.-G."/>
            <person name="Chong C.S."/>
        </authorList>
    </citation>
    <scope>NUCLEOTIDE SEQUENCE [LARGE SCALE GENOMIC DNA]</scope>
    <source>
        <strain evidence="2 3">SW-152</strain>
    </source>
</reference>
<dbReference type="Proteomes" id="UP000075663">
    <property type="component" value="Unassembled WGS sequence"/>
</dbReference>
<dbReference type="STRING" id="1914963.AWW67_03395"/>
<dbReference type="EMBL" id="LRPB01000023">
    <property type="protein sequence ID" value="KYG84167.1"/>
    <property type="molecule type" value="Genomic_DNA"/>
</dbReference>
<dbReference type="Pfam" id="PF02661">
    <property type="entry name" value="Fic"/>
    <property type="match status" value="1"/>
</dbReference>
<dbReference type="PANTHER" id="PTHR39426">
    <property type="entry name" value="HOMOLOGY TO DEATH-ON-CURING PROTEIN OF PHAGE P1"/>
    <property type="match status" value="1"/>
</dbReference>
<protein>
    <submittedName>
        <fullName evidence="2">Death-on-curing protein</fullName>
    </submittedName>
</protein>
<dbReference type="PANTHER" id="PTHR39426:SF1">
    <property type="entry name" value="HOMOLOGY TO DEATH-ON-CURING PROTEIN OF PHAGE P1"/>
    <property type="match status" value="1"/>
</dbReference>
<evidence type="ECO:0000259" key="1">
    <source>
        <dbReference type="PROSITE" id="PS51459"/>
    </source>
</evidence>
<sequence length="144" mass="16699">MQEFLYFDIEHSVRAHDFIIEKSGGRKGVLDLGKIESVLEHIQNDIYYPELEDKITHLVYSINKLHAFNDGNKRTSIALGAYFLEINGIDYCIDKFIVEMENYAVHVANNIIDKDLLQEIISSILYEDDYSEELKLKIIDGLKQ</sequence>
<dbReference type="InterPro" id="IPR053737">
    <property type="entry name" value="Type_II_TA_Toxin"/>
</dbReference>
<proteinExistence type="predicted"/>